<evidence type="ECO:0000313" key="19">
    <source>
        <dbReference type="Proteomes" id="UP000184536"/>
    </source>
</evidence>
<evidence type="ECO:0000259" key="17">
    <source>
        <dbReference type="PROSITE" id="PS51975"/>
    </source>
</evidence>
<dbReference type="Proteomes" id="UP000184536">
    <property type="component" value="Unassembled WGS sequence"/>
</dbReference>
<evidence type="ECO:0000313" key="18">
    <source>
        <dbReference type="EMBL" id="SHI80901.1"/>
    </source>
</evidence>
<comment type="similarity">
    <text evidence="5 14 16">Belongs to the RNase HII family.</text>
</comment>
<comment type="cofactor">
    <cofactor evidence="2">
        <name>Mg(2+)</name>
        <dbReference type="ChEBI" id="CHEBI:18420"/>
    </cofactor>
</comment>
<name>A0A1M6E630_9FIRM</name>
<dbReference type="InterPro" id="IPR012337">
    <property type="entry name" value="RNaseH-like_sf"/>
</dbReference>
<dbReference type="GO" id="GO:0043137">
    <property type="term" value="P:DNA replication, removal of RNA primer"/>
    <property type="evidence" value="ECO:0007669"/>
    <property type="project" value="TreeGrafter"/>
</dbReference>
<evidence type="ECO:0000256" key="1">
    <source>
        <dbReference type="ARBA" id="ARBA00000077"/>
    </source>
</evidence>
<evidence type="ECO:0000256" key="12">
    <source>
        <dbReference type="ARBA" id="ARBA00022801"/>
    </source>
</evidence>
<evidence type="ECO:0000256" key="4">
    <source>
        <dbReference type="ARBA" id="ARBA00004496"/>
    </source>
</evidence>
<dbReference type="GO" id="GO:0005737">
    <property type="term" value="C:cytoplasm"/>
    <property type="evidence" value="ECO:0007669"/>
    <property type="project" value="UniProtKB-SubCell"/>
</dbReference>
<evidence type="ECO:0000256" key="11">
    <source>
        <dbReference type="ARBA" id="ARBA00022759"/>
    </source>
</evidence>
<dbReference type="NCBIfam" id="NF000594">
    <property type="entry name" value="PRK00015.1-1"/>
    <property type="match status" value="1"/>
</dbReference>
<evidence type="ECO:0000256" key="13">
    <source>
        <dbReference type="ARBA" id="ARBA00023211"/>
    </source>
</evidence>
<gene>
    <name evidence="14" type="primary">rnhB</name>
    <name evidence="18" type="ORF">SAMN02745975_00663</name>
</gene>
<dbReference type="Pfam" id="PF01351">
    <property type="entry name" value="RNase_HII"/>
    <property type="match status" value="1"/>
</dbReference>
<feature type="binding site" evidence="14 15">
    <location>
        <position position="81"/>
    </location>
    <ligand>
        <name>a divalent metal cation</name>
        <dbReference type="ChEBI" id="CHEBI:60240"/>
    </ligand>
</feature>
<dbReference type="HAMAP" id="MF_00052_B">
    <property type="entry name" value="RNase_HII_B"/>
    <property type="match status" value="1"/>
</dbReference>
<dbReference type="GO" id="GO:0030145">
    <property type="term" value="F:manganese ion binding"/>
    <property type="evidence" value="ECO:0007669"/>
    <property type="project" value="UniProtKB-UniRule"/>
</dbReference>
<evidence type="ECO:0000256" key="10">
    <source>
        <dbReference type="ARBA" id="ARBA00022723"/>
    </source>
</evidence>
<dbReference type="GO" id="GO:0006298">
    <property type="term" value="P:mismatch repair"/>
    <property type="evidence" value="ECO:0007669"/>
    <property type="project" value="TreeGrafter"/>
</dbReference>
<sequence length="256" mass="28856">MNFRAMTGKQIEDFIKTQGMESYGLFVPQLIEDERAAVQKLGQKLQKKLVKYEDERKRVAGLWTYEMELAKEGYRMIAGLDEAGRGPLAGPVVAAAVILPSDLFIEGINDSKKISEKKRDELFDIIYEHALAVGVGIVNHDVIDEINILRATERAMVEAVQNLKIKPDSLLIDAVKVADINIRQQSIIKGDQKSISIAAASVIAKVTRDRIMNQYHEAYPQYGFASHKGYGTKEHYESIHRYGIIPIHRRSFLSNL</sequence>
<evidence type="ECO:0000256" key="15">
    <source>
        <dbReference type="PROSITE-ProRule" id="PRU01319"/>
    </source>
</evidence>
<evidence type="ECO:0000256" key="2">
    <source>
        <dbReference type="ARBA" id="ARBA00001946"/>
    </source>
</evidence>
<keyword evidence="13 14" id="KW-0464">Manganese</keyword>
<dbReference type="NCBIfam" id="NF000595">
    <property type="entry name" value="PRK00015.1-3"/>
    <property type="match status" value="1"/>
</dbReference>
<dbReference type="GO" id="GO:0003723">
    <property type="term" value="F:RNA binding"/>
    <property type="evidence" value="ECO:0007669"/>
    <property type="project" value="UniProtKB-UniRule"/>
</dbReference>
<evidence type="ECO:0000256" key="9">
    <source>
        <dbReference type="ARBA" id="ARBA00022722"/>
    </source>
</evidence>
<keyword evidence="10 14" id="KW-0479">Metal-binding</keyword>
<comment type="catalytic activity">
    <reaction evidence="1 14 15 16">
        <text>Endonucleolytic cleavage to 5'-phosphomonoester.</text>
        <dbReference type="EC" id="3.1.26.4"/>
    </reaction>
</comment>
<protein>
    <recommendedName>
        <fullName evidence="7 14">Ribonuclease HII</fullName>
        <shortName evidence="14">RNase HII</shortName>
        <ecNumber evidence="6 14">3.1.26.4</ecNumber>
    </recommendedName>
</protein>
<evidence type="ECO:0000256" key="7">
    <source>
        <dbReference type="ARBA" id="ARBA00019179"/>
    </source>
</evidence>
<evidence type="ECO:0000256" key="5">
    <source>
        <dbReference type="ARBA" id="ARBA00007383"/>
    </source>
</evidence>
<dbReference type="STRING" id="1121919.SAMN02745975_00663"/>
<keyword evidence="19" id="KW-1185">Reference proteome</keyword>
<dbReference type="EMBL" id="FQZV01000007">
    <property type="protein sequence ID" value="SHI80901.1"/>
    <property type="molecule type" value="Genomic_DNA"/>
</dbReference>
<dbReference type="EC" id="3.1.26.4" evidence="6 14"/>
<feature type="binding site" evidence="14 15">
    <location>
        <position position="82"/>
    </location>
    <ligand>
        <name>a divalent metal cation</name>
        <dbReference type="ChEBI" id="CHEBI:60240"/>
    </ligand>
</feature>
<proteinExistence type="inferred from homology"/>
<dbReference type="PROSITE" id="PS51975">
    <property type="entry name" value="RNASE_H_2"/>
    <property type="match status" value="1"/>
</dbReference>
<evidence type="ECO:0000256" key="6">
    <source>
        <dbReference type="ARBA" id="ARBA00012180"/>
    </source>
</evidence>
<dbReference type="CDD" id="cd07182">
    <property type="entry name" value="RNase_HII_bacteria_HII_like"/>
    <property type="match status" value="1"/>
</dbReference>
<evidence type="ECO:0000256" key="14">
    <source>
        <dbReference type="HAMAP-Rule" id="MF_00052"/>
    </source>
</evidence>
<evidence type="ECO:0000256" key="3">
    <source>
        <dbReference type="ARBA" id="ARBA00004065"/>
    </source>
</evidence>
<keyword evidence="12 14" id="KW-0378">Hydrolase</keyword>
<feature type="domain" description="RNase H type-2" evidence="17">
    <location>
        <begin position="75"/>
        <end position="256"/>
    </location>
</feature>
<dbReference type="SUPFAM" id="SSF53098">
    <property type="entry name" value="Ribonuclease H-like"/>
    <property type="match status" value="1"/>
</dbReference>
<reference evidence="19" key="1">
    <citation type="submission" date="2016-11" db="EMBL/GenBank/DDBJ databases">
        <authorList>
            <person name="Varghese N."/>
            <person name="Submissions S."/>
        </authorList>
    </citation>
    <scope>NUCLEOTIDE SEQUENCE [LARGE SCALE GENOMIC DNA]</scope>
    <source>
        <strain evidence="19">DSM 17957</strain>
    </source>
</reference>
<dbReference type="InterPro" id="IPR022898">
    <property type="entry name" value="RNase_HII"/>
</dbReference>
<evidence type="ECO:0000256" key="16">
    <source>
        <dbReference type="RuleBase" id="RU003515"/>
    </source>
</evidence>
<dbReference type="GO" id="GO:0004523">
    <property type="term" value="F:RNA-DNA hybrid ribonuclease activity"/>
    <property type="evidence" value="ECO:0007669"/>
    <property type="project" value="UniProtKB-UniRule"/>
</dbReference>
<dbReference type="FunFam" id="3.30.420.10:FF:000006">
    <property type="entry name" value="Ribonuclease HII"/>
    <property type="match status" value="1"/>
</dbReference>
<comment type="cofactor">
    <cofactor evidence="14 15">
        <name>Mn(2+)</name>
        <dbReference type="ChEBI" id="CHEBI:29035"/>
    </cofactor>
    <cofactor evidence="14 15">
        <name>Mg(2+)</name>
        <dbReference type="ChEBI" id="CHEBI:18420"/>
    </cofactor>
    <text evidence="14 15">Manganese or magnesium. Binds 1 divalent metal ion per monomer in the absence of substrate. May bind a second metal ion after substrate binding.</text>
</comment>
<dbReference type="AlphaFoldDB" id="A0A1M6E630"/>
<dbReference type="InterPro" id="IPR036397">
    <property type="entry name" value="RNaseH_sf"/>
</dbReference>
<dbReference type="PANTHER" id="PTHR10954:SF18">
    <property type="entry name" value="RIBONUCLEASE HII"/>
    <property type="match status" value="1"/>
</dbReference>
<comment type="function">
    <text evidence="3 14 16">Endonuclease that specifically degrades the RNA of RNA-DNA hybrids.</text>
</comment>
<dbReference type="OrthoDB" id="9803420at2"/>
<keyword evidence="8 14" id="KW-0963">Cytoplasm</keyword>
<keyword evidence="9 14" id="KW-0540">Nuclease</keyword>
<dbReference type="RefSeq" id="WP_110939948.1">
    <property type="nucleotide sequence ID" value="NZ_FQZV01000007.1"/>
</dbReference>
<organism evidence="18 19">
    <name type="scientific">Geosporobacter subterraneus DSM 17957</name>
    <dbReference type="NCBI Taxonomy" id="1121919"/>
    <lineage>
        <taxon>Bacteria</taxon>
        <taxon>Bacillati</taxon>
        <taxon>Bacillota</taxon>
        <taxon>Clostridia</taxon>
        <taxon>Peptostreptococcales</taxon>
        <taxon>Thermotaleaceae</taxon>
        <taxon>Geosporobacter</taxon>
    </lineage>
</organism>
<dbReference type="InterPro" id="IPR024567">
    <property type="entry name" value="RNase_HII/HIII_dom"/>
</dbReference>
<evidence type="ECO:0000256" key="8">
    <source>
        <dbReference type="ARBA" id="ARBA00022490"/>
    </source>
</evidence>
<dbReference type="PANTHER" id="PTHR10954">
    <property type="entry name" value="RIBONUCLEASE H2 SUBUNIT A"/>
    <property type="match status" value="1"/>
</dbReference>
<dbReference type="Gene3D" id="3.30.420.10">
    <property type="entry name" value="Ribonuclease H-like superfamily/Ribonuclease H"/>
    <property type="match status" value="1"/>
</dbReference>
<dbReference type="InterPro" id="IPR001352">
    <property type="entry name" value="RNase_HII/HIII"/>
</dbReference>
<accession>A0A1M6E630</accession>
<comment type="subcellular location">
    <subcellularLocation>
        <location evidence="4 14">Cytoplasm</location>
    </subcellularLocation>
</comment>
<dbReference type="GO" id="GO:0032299">
    <property type="term" value="C:ribonuclease H2 complex"/>
    <property type="evidence" value="ECO:0007669"/>
    <property type="project" value="TreeGrafter"/>
</dbReference>
<keyword evidence="11 14" id="KW-0255">Endonuclease</keyword>
<feature type="binding site" evidence="14 15">
    <location>
        <position position="173"/>
    </location>
    <ligand>
        <name>a divalent metal cation</name>
        <dbReference type="ChEBI" id="CHEBI:60240"/>
    </ligand>
</feature>